<dbReference type="Gene3D" id="1.10.10.10">
    <property type="entry name" value="Winged helix-like DNA-binding domain superfamily/Winged helix DNA-binding domain"/>
    <property type="match status" value="1"/>
</dbReference>
<dbReference type="PRINTS" id="PR00039">
    <property type="entry name" value="HTHLYSR"/>
</dbReference>
<protein>
    <submittedName>
        <fullName evidence="6">LysR family transcriptional regulator</fullName>
    </submittedName>
</protein>
<dbReference type="SUPFAM" id="SSF46785">
    <property type="entry name" value="Winged helix' DNA-binding domain"/>
    <property type="match status" value="1"/>
</dbReference>
<dbReference type="Pfam" id="PF03466">
    <property type="entry name" value="LysR_substrate"/>
    <property type="match status" value="1"/>
</dbReference>
<dbReference type="PROSITE" id="PS50931">
    <property type="entry name" value="HTH_LYSR"/>
    <property type="match status" value="1"/>
</dbReference>
<feature type="domain" description="HTH lysR-type" evidence="5">
    <location>
        <begin position="3"/>
        <end position="60"/>
    </location>
</feature>
<evidence type="ECO:0000313" key="7">
    <source>
        <dbReference type="Proteomes" id="UP000297564"/>
    </source>
</evidence>
<dbReference type="RefSeq" id="WP_135284233.1">
    <property type="nucleotide sequence ID" value="NZ_SMLL01000002.1"/>
</dbReference>
<sequence>MNVTLRQLRGFVAIAQSGSFTRAAEQVHITQAGLSLMIREFEVQIGCSLFERTTRAVRLTQAGRMLLPFAERTLRDAAEVLDRLNKLSDHAARTLTVAATPLVAADVLPAVCQDLTTTRADIRVIVKDVDRRQIQAMVESGEVDAGLGILFKSSSTLAKELLMQLPLVCVSAAGALAGVAKRNSVTWAQLRNLPMVRLPTDNAIQQLVDKNLGSRAPAADPPTFSNLYTLIAMAEAGRGVAVLPSFVTQGCRRYRVDVCPIVSPSVSTGFFCITKQGAQPSPALAPFLVSLKARMEAFSRRT</sequence>
<dbReference type="Gene3D" id="3.40.190.10">
    <property type="entry name" value="Periplasmic binding protein-like II"/>
    <property type="match status" value="2"/>
</dbReference>
<accession>A0A4Z0BY37</accession>
<dbReference type="InterPro" id="IPR036390">
    <property type="entry name" value="WH_DNA-bd_sf"/>
</dbReference>
<evidence type="ECO:0000259" key="5">
    <source>
        <dbReference type="PROSITE" id="PS50931"/>
    </source>
</evidence>
<dbReference type="GO" id="GO:0003700">
    <property type="term" value="F:DNA-binding transcription factor activity"/>
    <property type="evidence" value="ECO:0007669"/>
    <property type="project" value="InterPro"/>
</dbReference>
<evidence type="ECO:0000256" key="3">
    <source>
        <dbReference type="ARBA" id="ARBA00023125"/>
    </source>
</evidence>
<evidence type="ECO:0000256" key="4">
    <source>
        <dbReference type="ARBA" id="ARBA00023163"/>
    </source>
</evidence>
<evidence type="ECO:0000313" key="6">
    <source>
        <dbReference type="EMBL" id="TFZ03434.1"/>
    </source>
</evidence>
<gene>
    <name evidence="6" type="ORF">EZ242_06040</name>
</gene>
<dbReference type="GO" id="GO:0003677">
    <property type="term" value="F:DNA binding"/>
    <property type="evidence" value="ECO:0007669"/>
    <property type="project" value="UniProtKB-KW"/>
</dbReference>
<keyword evidence="4" id="KW-0804">Transcription</keyword>
<name>A0A4Z0BY37_9BURK</name>
<dbReference type="InterPro" id="IPR036388">
    <property type="entry name" value="WH-like_DNA-bd_sf"/>
</dbReference>
<dbReference type="OrthoDB" id="646694at2"/>
<keyword evidence="2" id="KW-0805">Transcription regulation</keyword>
<comment type="similarity">
    <text evidence="1">Belongs to the LysR transcriptional regulatory family.</text>
</comment>
<keyword evidence="7" id="KW-1185">Reference proteome</keyword>
<dbReference type="InterPro" id="IPR005119">
    <property type="entry name" value="LysR_subst-bd"/>
</dbReference>
<keyword evidence="3" id="KW-0238">DNA-binding</keyword>
<dbReference type="GO" id="GO:0005829">
    <property type="term" value="C:cytosol"/>
    <property type="evidence" value="ECO:0007669"/>
    <property type="project" value="TreeGrafter"/>
</dbReference>
<proteinExistence type="inferred from homology"/>
<reference evidence="6 7" key="1">
    <citation type="submission" date="2019-03" db="EMBL/GenBank/DDBJ databases">
        <title>Ramlibacter rhizophilus CCTCC AB2015357, whole genome shotgun sequence.</title>
        <authorList>
            <person name="Zhang X."/>
            <person name="Feng G."/>
            <person name="Zhu H."/>
        </authorList>
    </citation>
    <scope>NUCLEOTIDE SEQUENCE [LARGE SCALE GENOMIC DNA]</scope>
    <source>
        <strain evidence="6 7">CCTCC AB2015357</strain>
    </source>
</reference>
<evidence type="ECO:0000256" key="2">
    <source>
        <dbReference type="ARBA" id="ARBA00023015"/>
    </source>
</evidence>
<dbReference type="PANTHER" id="PTHR30419">
    <property type="entry name" value="HTH-TYPE TRANSCRIPTIONAL REGULATOR YBHD"/>
    <property type="match status" value="1"/>
</dbReference>
<dbReference type="AlphaFoldDB" id="A0A4Z0BY37"/>
<comment type="caution">
    <text evidence="6">The sequence shown here is derived from an EMBL/GenBank/DDBJ whole genome shotgun (WGS) entry which is preliminary data.</text>
</comment>
<organism evidence="6 7">
    <name type="scientific">Ramlibacter rhizophilus</name>
    <dbReference type="NCBI Taxonomy" id="1781167"/>
    <lineage>
        <taxon>Bacteria</taxon>
        <taxon>Pseudomonadati</taxon>
        <taxon>Pseudomonadota</taxon>
        <taxon>Betaproteobacteria</taxon>
        <taxon>Burkholderiales</taxon>
        <taxon>Comamonadaceae</taxon>
        <taxon>Ramlibacter</taxon>
    </lineage>
</organism>
<dbReference type="InterPro" id="IPR050950">
    <property type="entry name" value="HTH-type_LysR_regulators"/>
</dbReference>
<dbReference type="SUPFAM" id="SSF53850">
    <property type="entry name" value="Periplasmic binding protein-like II"/>
    <property type="match status" value="1"/>
</dbReference>
<dbReference type="EMBL" id="SMLL01000002">
    <property type="protein sequence ID" value="TFZ03434.1"/>
    <property type="molecule type" value="Genomic_DNA"/>
</dbReference>
<dbReference type="FunFam" id="1.10.10.10:FF:000001">
    <property type="entry name" value="LysR family transcriptional regulator"/>
    <property type="match status" value="1"/>
</dbReference>
<dbReference type="PANTHER" id="PTHR30419:SF8">
    <property type="entry name" value="NITROGEN ASSIMILATION TRANSCRIPTIONAL ACTIVATOR-RELATED"/>
    <property type="match status" value="1"/>
</dbReference>
<dbReference type="Proteomes" id="UP000297564">
    <property type="component" value="Unassembled WGS sequence"/>
</dbReference>
<evidence type="ECO:0000256" key="1">
    <source>
        <dbReference type="ARBA" id="ARBA00009437"/>
    </source>
</evidence>
<dbReference type="Pfam" id="PF00126">
    <property type="entry name" value="HTH_1"/>
    <property type="match status" value="1"/>
</dbReference>
<dbReference type="InterPro" id="IPR000847">
    <property type="entry name" value="LysR_HTH_N"/>
</dbReference>